<dbReference type="InterPro" id="IPR030934">
    <property type="entry name" value="Intein_C"/>
</dbReference>
<keyword evidence="6" id="KW-1185">Reference proteome</keyword>
<evidence type="ECO:0000313" key="5">
    <source>
        <dbReference type="EMBL" id="SNX96452.1"/>
    </source>
</evidence>
<dbReference type="InterPro" id="IPR040086">
    <property type="entry name" value="MJ0683-like"/>
</dbReference>
<dbReference type="RefSeq" id="WP_245853790.1">
    <property type="nucleotide sequence ID" value="NZ_JACHXB010000002.1"/>
</dbReference>
<gene>
    <name evidence="5" type="ORF">SAMN06893097_104166</name>
</gene>
<proteinExistence type="predicted"/>
<dbReference type="PANTHER" id="PTHR43432">
    <property type="entry name" value="SLR0285 PROTEIN"/>
    <property type="match status" value="1"/>
</dbReference>
<sequence length="512" mass="55002">MTTDVLAHWSTVKPAHRVRLADGTELVASGGHRFLSARGWKHVTGAMTGRDRRPYLTTDDELLGLGRSAEAQVAWPTAPTSSWQRGLLAGIVDAEGSRSRHVLRISNADDEMSSWTQGAFDDLGLDAVPEERDLANGVRNVRLRGGLREHLRFIHLVDPAIRRTCTVEGTAVNSDADLRVVAIEDLGLEMPMYDITTGTGDFVANGVISHNCFARGTHEWLELDTGRDFDSQVVVKTNVVDVLHRELGRPSWRREHVALGTNTDPYQRAEGRYRLMPGVISALAGAGTPFSILTKGTLLRRDLPLLAAASRDVPIGLGVSMAILDGELHESLEPGVPSPRARLELVRAITDAGLSCGVFLAPVLPGLTDRLADLHATIAAIAEAGSGGVTVVPLHLRPGAREWFSAWLAREHPQLVPRYQQLYRRGASVAPEYRRWLAARVAPLLAEHGLDRRAGGSARGTMAAGATPTGIPGDDDADFPVGSLPAVPRAATAAAARARTARAAAPEQLTLL</sequence>
<dbReference type="GO" id="GO:0046872">
    <property type="term" value="F:metal ion binding"/>
    <property type="evidence" value="ECO:0007669"/>
    <property type="project" value="UniProtKB-KW"/>
</dbReference>
<evidence type="ECO:0000259" key="4">
    <source>
        <dbReference type="SMART" id="SM00305"/>
    </source>
</evidence>
<evidence type="ECO:0000256" key="1">
    <source>
        <dbReference type="ARBA" id="ARBA00022723"/>
    </source>
</evidence>
<dbReference type="GO" id="GO:0051536">
    <property type="term" value="F:iron-sulfur cluster binding"/>
    <property type="evidence" value="ECO:0007669"/>
    <property type="project" value="UniProtKB-KW"/>
</dbReference>
<dbReference type="SUPFAM" id="SSF51294">
    <property type="entry name" value="Hedgehog/intein (Hint) domain"/>
    <property type="match status" value="1"/>
</dbReference>
<dbReference type="SMART" id="SM00305">
    <property type="entry name" value="HintC"/>
    <property type="match status" value="1"/>
</dbReference>
<reference evidence="5 6" key="1">
    <citation type="submission" date="2017-09" db="EMBL/GenBank/DDBJ databases">
        <authorList>
            <person name="Ehlers B."/>
            <person name="Leendertz F.H."/>
        </authorList>
    </citation>
    <scope>NUCLEOTIDE SEQUENCE [LARGE SCALE GENOMIC DNA]</scope>
    <source>
        <strain evidence="5 6">DSM 46844</strain>
    </source>
</reference>
<dbReference type="NCBIfam" id="TIGR01443">
    <property type="entry name" value="intein_Cterm"/>
    <property type="match status" value="1"/>
</dbReference>
<protein>
    <submittedName>
        <fullName evidence="5">Intein C-terminal splicing region</fullName>
    </submittedName>
</protein>
<evidence type="ECO:0000256" key="2">
    <source>
        <dbReference type="ARBA" id="ARBA00023004"/>
    </source>
</evidence>
<feature type="domain" description="Hint" evidence="4">
    <location>
        <begin position="175"/>
        <end position="217"/>
    </location>
</feature>
<dbReference type="CDD" id="cd01335">
    <property type="entry name" value="Radical_SAM"/>
    <property type="match status" value="1"/>
</dbReference>
<keyword evidence="3" id="KW-0411">Iron-sulfur</keyword>
<dbReference type="PROSITE" id="PS50818">
    <property type="entry name" value="INTEIN_C_TER"/>
    <property type="match status" value="1"/>
</dbReference>
<dbReference type="InterPro" id="IPR036844">
    <property type="entry name" value="Hint_dom_sf"/>
</dbReference>
<dbReference type="Gene3D" id="2.170.16.10">
    <property type="entry name" value="Hedgehog/Intein (Hint) domain"/>
    <property type="match status" value="1"/>
</dbReference>
<name>A0A285EBE9_9ACTN</name>
<keyword evidence="2" id="KW-0408">Iron</keyword>
<keyword evidence="1" id="KW-0479">Metal-binding</keyword>
<dbReference type="InterPro" id="IPR003586">
    <property type="entry name" value="Hint_dom_C"/>
</dbReference>
<accession>A0A285EBE9</accession>
<dbReference type="Proteomes" id="UP000219514">
    <property type="component" value="Unassembled WGS sequence"/>
</dbReference>
<dbReference type="EMBL" id="OBDO01000004">
    <property type="protein sequence ID" value="SNX96452.1"/>
    <property type="molecule type" value="Genomic_DNA"/>
</dbReference>
<evidence type="ECO:0000256" key="3">
    <source>
        <dbReference type="ARBA" id="ARBA00023014"/>
    </source>
</evidence>
<dbReference type="AlphaFoldDB" id="A0A285EBE9"/>
<dbReference type="InterPro" id="IPR058240">
    <property type="entry name" value="rSAM_sf"/>
</dbReference>
<dbReference type="Gene3D" id="3.80.30.30">
    <property type="match status" value="1"/>
</dbReference>
<dbReference type="PANTHER" id="PTHR43432:SF3">
    <property type="entry name" value="SLR0285 PROTEIN"/>
    <property type="match status" value="1"/>
</dbReference>
<organism evidence="5 6">
    <name type="scientific">Geodermatophilus sabuli</name>
    <dbReference type="NCBI Taxonomy" id="1564158"/>
    <lineage>
        <taxon>Bacteria</taxon>
        <taxon>Bacillati</taxon>
        <taxon>Actinomycetota</taxon>
        <taxon>Actinomycetes</taxon>
        <taxon>Geodermatophilales</taxon>
        <taxon>Geodermatophilaceae</taxon>
        <taxon>Geodermatophilus</taxon>
    </lineage>
</organism>
<evidence type="ECO:0000313" key="6">
    <source>
        <dbReference type="Proteomes" id="UP000219514"/>
    </source>
</evidence>
<dbReference type="SUPFAM" id="SSF102114">
    <property type="entry name" value="Radical SAM enzymes"/>
    <property type="match status" value="1"/>
</dbReference>